<comment type="caution">
    <text evidence="13">The sequence shown here is derived from an EMBL/GenBank/DDBJ whole genome shotgun (WGS) entry which is preliminary data.</text>
</comment>
<protein>
    <recommendedName>
        <fullName evidence="15">Homeobox domain-containing protein</fullName>
    </recommendedName>
</protein>
<keyword evidence="6 7" id="KW-0539">Nucleus</keyword>
<feature type="region of interest" description="Disordered" evidence="10">
    <location>
        <begin position="411"/>
        <end position="437"/>
    </location>
</feature>
<dbReference type="InterPro" id="IPR009057">
    <property type="entry name" value="Homeodomain-like_sf"/>
</dbReference>
<dbReference type="Pfam" id="PF00046">
    <property type="entry name" value="Homeodomain"/>
    <property type="match status" value="1"/>
</dbReference>
<dbReference type="InterPro" id="IPR001965">
    <property type="entry name" value="Znf_PHD"/>
</dbReference>
<keyword evidence="5" id="KW-0862">Zinc</keyword>
<evidence type="ECO:0000256" key="8">
    <source>
        <dbReference type="PROSITE-ProRule" id="PRU00146"/>
    </source>
</evidence>
<feature type="domain" description="Homeobox" evidence="12">
    <location>
        <begin position="534"/>
        <end position="595"/>
    </location>
</feature>
<dbReference type="PANTHER" id="PTHR46174">
    <property type="entry name" value="CXXC-TYPE ZINC FINGER PROTEIN 1"/>
    <property type="match status" value="1"/>
</dbReference>
<sequence length="598" mass="69733">MPPSCKSWRTAEHSNWIEEKRCSISSSSGFIEYLVMQLGPDPTGPNRETQYYPKNKRPRLELESTVKHIVQYEEEVPLVLSSSEWMSRSHRKEEIGGSLKYLADFSKKYQHDGLTAMWKNIRDLNDKDIKDILQFLPIYVSSITSAKLEIEEAETQERDIDENGTIMLRWIIHLLPANFSILESLRTLIFYNFVESAEALFYELWSCSQLRFMHTLETQPSWGGWIDSLPADPFDMLLYNPSTQITCIEPYDPLFENLKELCKDVEFSSEKDIFRQFKMEPIACHMLNEFKLDKVLSQHEEKPPINILPPASSEDDIWDDLISTVDEYRKEVPTLHVLNHDSSKEEEEEEITDSPSTPPHQPPSSPSVVSVECEETDDFIFTCGSTDFISEVEVVSDVIEDEPDEIIETLETYEPSVDHSSNKRETKQEGREATDKTQVEKVAERKFQEFCFCEWGDAETGFMIFCEGCKRWFHGQCVQIDQRMADDIERYHCADCEPLRGPSVHKGEEEPSDEEDDDDEMDYRYHKESKPTKRGQVHPGRVFTTQQRDEMIRIFKTETQTPTTQHQQELADKFGVQKRSVMIWFANRRAATRRKNKR</sequence>
<comment type="similarity">
    <text evidence="2">Belongs to the PHD-associated homeobox family.</text>
</comment>
<evidence type="ECO:0000256" key="6">
    <source>
        <dbReference type="ARBA" id="ARBA00023242"/>
    </source>
</evidence>
<organism evidence="13 14">
    <name type="scientific">Planoprotostelium fungivorum</name>
    <dbReference type="NCBI Taxonomy" id="1890364"/>
    <lineage>
        <taxon>Eukaryota</taxon>
        <taxon>Amoebozoa</taxon>
        <taxon>Evosea</taxon>
        <taxon>Variosea</taxon>
        <taxon>Cavosteliida</taxon>
        <taxon>Cavosteliaceae</taxon>
        <taxon>Planoprotostelium</taxon>
    </lineage>
</organism>
<dbReference type="PROSITE" id="PS01359">
    <property type="entry name" value="ZF_PHD_1"/>
    <property type="match status" value="1"/>
</dbReference>
<feature type="domain" description="PHD-type" evidence="11">
    <location>
        <begin position="448"/>
        <end position="499"/>
    </location>
</feature>
<dbReference type="Gene3D" id="3.30.40.10">
    <property type="entry name" value="Zinc/RING finger domain, C3HC4 (zinc finger)"/>
    <property type="match status" value="1"/>
</dbReference>
<dbReference type="SMART" id="SM00389">
    <property type="entry name" value="HOX"/>
    <property type="match status" value="1"/>
</dbReference>
<dbReference type="SUPFAM" id="SSF57903">
    <property type="entry name" value="FYVE/PHD zinc finger"/>
    <property type="match status" value="1"/>
</dbReference>
<evidence type="ECO:0000313" key="14">
    <source>
        <dbReference type="Proteomes" id="UP000241769"/>
    </source>
</evidence>
<dbReference type="InterPro" id="IPR001356">
    <property type="entry name" value="HD"/>
</dbReference>
<gene>
    <name evidence="13" type="ORF">PROFUN_06794</name>
</gene>
<dbReference type="InterPro" id="IPR011011">
    <property type="entry name" value="Znf_FYVE_PHD"/>
</dbReference>
<dbReference type="InterPro" id="IPR019787">
    <property type="entry name" value="Znf_PHD-finger"/>
</dbReference>
<feature type="region of interest" description="Disordered" evidence="10">
    <location>
        <begin position="499"/>
        <end position="520"/>
    </location>
</feature>
<dbReference type="InterPro" id="IPR037869">
    <property type="entry name" value="Spp1/CFP1"/>
</dbReference>
<keyword evidence="3" id="KW-0479">Metal-binding</keyword>
<evidence type="ECO:0000256" key="5">
    <source>
        <dbReference type="ARBA" id="ARBA00022833"/>
    </source>
</evidence>
<accession>A0A2P6NNP7</accession>
<evidence type="ECO:0000256" key="4">
    <source>
        <dbReference type="ARBA" id="ARBA00022771"/>
    </source>
</evidence>
<dbReference type="PANTHER" id="PTHR46174:SF1">
    <property type="entry name" value="CXXC-TYPE ZINC FINGER PROTEIN 1"/>
    <property type="match status" value="1"/>
</dbReference>
<feature type="compositionally biased region" description="Pro residues" evidence="10">
    <location>
        <begin position="356"/>
        <end position="365"/>
    </location>
</feature>
<keyword evidence="14" id="KW-1185">Reference proteome</keyword>
<keyword evidence="4 8" id="KW-0863">Zinc-finger</keyword>
<dbReference type="EMBL" id="MDYQ01000043">
    <property type="protein sequence ID" value="PRP85562.1"/>
    <property type="molecule type" value="Genomic_DNA"/>
</dbReference>
<evidence type="ECO:0000313" key="13">
    <source>
        <dbReference type="EMBL" id="PRP85562.1"/>
    </source>
</evidence>
<evidence type="ECO:0000256" key="2">
    <source>
        <dbReference type="ARBA" id="ARBA00007427"/>
    </source>
</evidence>
<dbReference type="InterPro" id="IPR013083">
    <property type="entry name" value="Znf_RING/FYVE/PHD"/>
</dbReference>
<keyword evidence="7 9" id="KW-0371">Homeobox</keyword>
<evidence type="ECO:0000256" key="7">
    <source>
        <dbReference type="PROSITE-ProRule" id="PRU00108"/>
    </source>
</evidence>
<reference evidence="13 14" key="1">
    <citation type="journal article" date="2018" name="Genome Biol. Evol.">
        <title>Multiple Roots of Fruiting Body Formation in Amoebozoa.</title>
        <authorList>
            <person name="Hillmann F."/>
            <person name="Forbes G."/>
            <person name="Novohradska S."/>
            <person name="Ferling I."/>
            <person name="Riege K."/>
            <person name="Groth M."/>
            <person name="Westermann M."/>
            <person name="Marz M."/>
            <person name="Spaller T."/>
            <person name="Winckler T."/>
            <person name="Schaap P."/>
            <person name="Glockner G."/>
        </authorList>
    </citation>
    <scope>NUCLEOTIDE SEQUENCE [LARGE SCALE GENOMIC DNA]</scope>
    <source>
        <strain evidence="13 14">Jena</strain>
    </source>
</reference>
<dbReference type="SMART" id="SM00249">
    <property type="entry name" value="PHD"/>
    <property type="match status" value="1"/>
</dbReference>
<keyword evidence="7 9" id="KW-0238">DNA-binding</keyword>
<dbReference type="GO" id="GO:0008270">
    <property type="term" value="F:zinc ion binding"/>
    <property type="evidence" value="ECO:0007669"/>
    <property type="project" value="UniProtKB-KW"/>
</dbReference>
<dbReference type="PROSITE" id="PS50016">
    <property type="entry name" value="ZF_PHD_2"/>
    <property type="match status" value="1"/>
</dbReference>
<dbReference type="OrthoDB" id="21582at2759"/>
<dbReference type="Gene3D" id="1.10.10.60">
    <property type="entry name" value="Homeodomain-like"/>
    <property type="match status" value="1"/>
</dbReference>
<evidence type="ECO:0000259" key="12">
    <source>
        <dbReference type="PROSITE" id="PS50071"/>
    </source>
</evidence>
<feature type="DNA-binding region" description="Homeobox" evidence="7">
    <location>
        <begin position="536"/>
        <end position="596"/>
    </location>
</feature>
<dbReference type="GO" id="GO:0048188">
    <property type="term" value="C:Set1C/COMPASS complex"/>
    <property type="evidence" value="ECO:0007669"/>
    <property type="project" value="InterPro"/>
</dbReference>
<dbReference type="PROSITE" id="PS50071">
    <property type="entry name" value="HOMEOBOX_2"/>
    <property type="match status" value="1"/>
</dbReference>
<dbReference type="AlphaFoldDB" id="A0A2P6NNP7"/>
<dbReference type="GO" id="GO:0003677">
    <property type="term" value="F:DNA binding"/>
    <property type="evidence" value="ECO:0007669"/>
    <property type="project" value="UniProtKB-UniRule"/>
</dbReference>
<dbReference type="SUPFAM" id="SSF46689">
    <property type="entry name" value="Homeodomain-like"/>
    <property type="match status" value="1"/>
</dbReference>
<evidence type="ECO:0000256" key="3">
    <source>
        <dbReference type="ARBA" id="ARBA00022723"/>
    </source>
</evidence>
<name>A0A2P6NNP7_9EUKA</name>
<feature type="compositionally biased region" description="Acidic residues" evidence="10">
    <location>
        <begin position="510"/>
        <end position="520"/>
    </location>
</feature>
<evidence type="ECO:0000256" key="9">
    <source>
        <dbReference type="RuleBase" id="RU000682"/>
    </source>
</evidence>
<feature type="compositionally biased region" description="Basic and acidic residues" evidence="10">
    <location>
        <begin position="416"/>
        <end position="437"/>
    </location>
</feature>
<dbReference type="Pfam" id="PF00628">
    <property type="entry name" value="PHD"/>
    <property type="match status" value="1"/>
</dbReference>
<evidence type="ECO:0000259" key="11">
    <source>
        <dbReference type="PROSITE" id="PS50016"/>
    </source>
</evidence>
<feature type="compositionally biased region" description="Basic and acidic residues" evidence="10">
    <location>
        <begin position="333"/>
        <end position="343"/>
    </location>
</feature>
<dbReference type="GO" id="GO:0045893">
    <property type="term" value="P:positive regulation of DNA-templated transcription"/>
    <property type="evidence" value="ECO:0007669"/>
    <property type="project" value="TreeGrafter"/>
</dbReference>
<comment type="subcellular location">
    <subcellularLocation>
        <location evidence="1 7 9">Nucleus</location>
    </subcellularLocation>
</comment>
<dbReference type="CDD" id="cd00086">
    <property type="entry name" value="homeodomain"/>
    <property type="match status" value="1"/>
</dbReference>
<evidence type="ECO:0000256" key="1">
    <source>
        <dbReference type="ARBA" id="ARBA00004123"/>
    </source>
</evidence>
<dbReference type="Proteomes" id="UP000241769">
    <property type="component" value="Unassembled WGS sequence"/>
</dbReference>
<evidence type="ECO:0008006" key="15">
    <source>
        <dbReference type="Google" id="ProtNLM"/>
    </source>
</evidence>
<dbReference type="STRING" id="1890364.A0A2P6NNP7"/>
<feature type="region of interest" description="Disordered" evidence="10">
    <location>
        <begin position="333"/>
        <end position="369"/>
    </location>
</feature>
<dbReference type="InterPro" id="IPR019786">
    <property type="entry name" value="Zinc_finger_PHD-type_CS"/>
</dbReference>
<evidence type="ECO:0000256" key="10">
    <source>
        <dbReference type="SAM" id="MobiDB-lite"/>
    </source>
</evidence>
<dbReference type="InParanoid" id="A0A2P6NNP7"/>
<proteinExistence type="inferred from homology"/>